<dbReference type="WBParaSite" id="jg11253">
    <property type="protein sequence ID" value="jg11253"/>
    <property type="gene ID" value="jg11253"/>
</dbReference>
<name>A0A915CPN0_9BILA</name>
<proteinExistence type="predicted"/>
<dbReference type="AlphaFoldDB" id="A0A915CPN0"/>
<evidence type="ECO:0000256" key="1">
    <source>
        <dbReference type="SAM" id="Phobius"/>
    </source>
</evidence>
<feature type="transmembrane region" description="Helical" evidence="1">
    <location>
        <begin position="6"/>
        <end position="28"/>
    </location>
</feature>
<keyword evidence="1" id="KW-1133">Transmembrane helix</keyword>
<dbReference type="Proteomes" id="UP000887574">
    <property type="component" value="Unplaced"/>
</dbReference>
<keyword evidence="1" id="KW-0812">Transmembrane</keyword>
<evidence type="ECO:0000313" key="3">
    <source>
        <dbReference type="WBParaSite" id="jg11253"/>
    </source>
</evidence>
<organism evidence="2 3">
    <name type="scientific">Ditylenchus dipsaci</name>
    <dbReference type="NCBI Taxonomy" id="166011"/>
    <lineage>
        <taxon>Eukaryota</taxon>
        <taxon>Metazoa</taxon>
        <taxon>Ecdysozoa</taxon>
        <taxon>Nematoda</taxon>
        <taxon>Chromadorea</taxon>
        <taxon>Rhabditida</taxon>
        <taxon>Tylenchina</taxon>
        <taxon>Tylenchomorpha</taxon>
        <taxon>Sphaerularioidea</taxon>
        <taxon>Anguinidae</taxon>
        <taxon>Anguininae</taxon>
        <taxon>Ditylenchus</taxon>
    </lineage>
</organism>
<accession>A0A915CPN0</accession>
<keyword evidence="1" id="KW-0472">Membrane</keyword>
<feature type="transmembrane region" description="Helical" evidence="1">
    <location>
        <begin position="40"/>
        <end position="59"/>
    </location>
</feature>
<keyword evidence="2" id="KW-1185">Reference proteome</keyword>
<sequence length="70" mass="7819">MDYIYPVNTAICLILGIALNSTLIYFILKAAEKNKRKHSKVLLLTCSIDVIGLLVVTIIEPVFLTEEVII</sequence>
<protein>
    <submittedName>
        <fullName evidence="3">G-protein coupled receptors family 1 profile domain-containing protein</fullName>
    </submittedName>
</protein>
<evidence type="ECO:0000313" key="2">
    <source>
        <dbReference type="Proteomes" id="UP000887574"/>
    </source>
</evidence>
<reference evidence="3" key="1">
    <citation type="submission" date="2022-11" db="UniProtKB">
        <authorList>
            <consortium name="WormBaseParasite"/>
        </authorList>
    </citation>
    <scope>IDENTIFICATION</scope>
</reference>